<dbReference type="HOGENOM" id="CLU_1431655_0_0_2"/>
<dbReference type="RefSeq" id="WP_048126197.1">
    <property type="nucleotide sequence ID" value="NZ_CP009515.1"/>
</dbReference>
<keyword evidence="2" id="KW-1185">Reference proteome</keyword>
<name>A0A0E3S2E9_9EURY</name>
<dbReference type="KEGG" id="mls:MSLAZ_1708"/>
<evidence type="ECO:0000313" key="1">
    <source>
        <dbReference type="EMBL" id="AKB74969.1"/>
    </source>
</evidence>
<evidence type="ECO:0008006" key="3">
    <source>
        <dbReference type="Google" id="ProtNLM"/>
    </source>
</evidence>
<dbReference type="EMBL" id="CP009515">
    <property type="protein sequence ID" value="AKB74969.1"/>
    <property type="molecule type" value="Genomic_DNA"/>
</dbReference>
<organism evidence="1 2">
    <name type="scientific">Methanosarcina lacustris Z-7289</name>
    <dbReference type="NCBI Taxonomy" id="1434111"/>
    <lineage>
        <taxon>Archaea</taxon>
        <taxon>Methanobacteriati</taxon>
        <taxon>Methanobacteriota</taxon>
        <taxon>Stenosarchaea group</taxon>
        <taxon>Methanomicrobia</taxon>
        <taxon>Methanosarcinales</taxon>
        <taxon>Methanosarcinaceae</taxon>
        <taxon>Methanosarcina</taxon>
    </lineage>
</organism>
<accession>A0A0E3S2E9</accession>
<protein>
    <recommendedName>
        <fullName evidence="3">HEPN domain-containing protein</fullName>
    </recommendedName>
</protein>
<dbReference type="Proteomes" id="UP000033072">
    <property type="component" value="Chromosome"/>
</dbReference>
<gene>
    <name evidence="1" type="ORF">MSLAZ_1708</name>
</gene>
<evidence type="ECO:0000313" key="2">
    <source>
        <dbReference type="Proteomes" id="UP000033072"/>
    </source>
</evidence>
<sequence>MERKPNFNFSLNLGTERLDKQQVSYLWRFTASELKDGANRCAVERNVTRNSTDLCPIASGILLALSVELYLKYLITEKADKGIIQPINPKKFKTHNLFDLFNYLDESTQNDIIYRCFPHEEGYKQRFDELLEINACMFEQWRYLYENNECRSKETKNKVSENKGTKAKHLGFMKNLADSIESVVNSLHD</sequence>
<reference evidence="1 2" key="1">
    <citation type="submission" date="2014-07" db="EMBL/GenBank/DDBJ databases">
        <title>Methanogenic archaea and the global carbon cycle.</title>
        <authorList>
            <person name="Henriksen J.R."/>
            <person name="Luke J."/>
            <person name="Reinhart S."/>
            <person name="Benedict M.N."/>
            <person name="Youngblut N.D."/>
            <person name="Metcalf M.E."/>
            <person name="Whitaker R.J."/>
            <person name="Metcalf W.W."/>
        </authorList>
    </citation>
    <scope>NUCLEOTIDE SEQUENCE [LARGE SCALE GENOMIC DNA]</scope>
    <source>
        <strain evidence="1 2">Z-7289</strain>
    </source>
</reference>
<dbReference type="AlphaFoldDB" id="A0A0E3S2E9"/>
<dbReference type="GeneID" id="24806473"/>
<dbReference type="OrthoDB" id="386331at2157"/>
<dbReference type="PATRIC" id="fig|1434111.4.peg.2234"/>
<proteinExistence type="predicted"/>